<evidence type="ECO:0000313" key="10">
    <source>
        <dbReference type="Proteomes" id="UP000694846"/>
    </source>
</evidence>
<dbReference type="PROSITE" id="PS00027">
    <property type="entry name" value="HOMEOBOX_1"/>
    <property type="match status" value="1"/>
</dbReference>
<dbReference type="InterPro" id="IPR050848">
    <property type="entry name" value="Homeobox_TF"/>
</dbReference>
<dbReference type="Proteomes" id="UP000694846">
    <property type="component" value="Unplaced"/>
</dbReference>
<evidence type="ECO:0000256" key="7">
    <source>
        <dbReference type="SAM" id="MobiDB-lite"/>
    </source>
</evidence>
<reference evidence="9" key="1">
    <citation type="submission" date="2018-04" db="EMBL/GenBank/DDBJ databases">
        <title>Transcriptome assembly of Sipha flava.</title>
        <authorList>
            <person name="Scully E.D."/>
            <person name="Geib S.M."/>
            <person name="Palmer N.A."/>
            <person name="Koch K."/>
            <person name="Bradshaw J."/>
            <person name="Heng-Moss T."/>
            <person name="Sarath G."/>
        </authorList>
    </citation>
    <scope>NUCLEOTIDE SEQUENCE</scope>
</reference>
<dbReference type="Pfam" id="PF00046">
    <property type="entry name" value="Homeodomain"/>
    <property type="match status" value="1"/>
</dbReference>
<feature type="region of interest" description="Disordered" evidence="7">
    <location>
        <begin position="1"/>
        <end position="43"/>
    </location>
</feature>
<gene>
    <name evidence="9" type="primary">Hoxa7</name>
    <name evidence="11" type="synonym">LOC112682137</name>
    <name evidence="9" type="ORF">g.11673</name>
</gene>
<evidence type="ECO:0000256" key="3">
    <source>
        <dbReference type="ARBA" id="ARBA00023155"/>
    </source>
</evidence>
<dbReference type="InterPro" id="IPR017970">
    <property type="entry name" value="Homeobox_CS"/>
</dbReference>
<keyword evidence="2 5" id="KW-0238">DNA-binding</keyword>
<dbReference type="GO" id="GO:0000981">
    <property type="term" value="F:DNA-binding transcription factor activity, RNA polymerase II-specific"/>
    <property type="evidence" value="ECO:0007669"/>
    <property type="project" value="InterPro"/>
</dbReference>
<dbReference type="InterPro" id="IPR020479">
    <property type="entry name" value="HD_metazoa"/>
</dbReference>
<keyword evidence="10" id="KW-1185">Reference proteome</keyword>
<feature type="compositionally biased region" description="Basic and acidic residues" evidence="7">
    <location>
        <begin position="1"/>
        <end position="11"/>
    </location>
</feature>
<dbReference type="InterPro" id="IPR009057">
    <property type="entry name" value="Homeodomain-like_sf"/>
</dbReference>
<dbReference type="SMART" id="SM00389">
    <property type="entry name" value="HOX"/>
    <property type="match status" value="1"/>
</dbReference>
<evidence type="ECO:0000256" key="2">
    <source>
        <dbReference type="ARBA" id="ARBA00023125"/>
    </source>
</evidence>
<keyword evidence="4 5" id="KW-0539">Nucleus</keyword>
<dbReference type="EMBL" id="GGMS01017928">
    <property type="protein sequence ID" value="MBY87131.1"/>
    <property type="molecule type" value="Transcribed_RNA"/>
</dbReference>
<accession>A0A2S2RAR5</accession>
<protein>
    <submittedName>
        <fullName evidence="9">Homeobox protein Hox-A7</fullName>
    </submittedName>
    <submittedName>
        <fullName evidence="11">Homeobox protein Hox-D3a-like</fullName>
    </submittedName>
</protein>
<dbReference type="AlphaFoldDB" id="A0A2S2RAR5"/>
<name>A0A2S2RAR5_9HEMI</name>
<dbReference type="SUPFAM" id="SSF46689">
    <property type="entry name" value="Homeodomain-like"/>
    <property type="match status" value="1"/>
</dbReference>
<comment type="subcellular location">
    <subcellularLocation>
        <location evidence="1 5 6">Nucleus</location>
    </subcellularLocation>
</comment>
<dbReference type="InterPro" id="IPR001356">
    <property type="entry name" value="HD"/>
</dbReference>
<organism evidence="9">
    <name type="scientific">Sipha flava</name>
    <name type="common">yellow sugarcane aphid</name>
    <dbReference type="NCBI Taxonomy" id="143950"/>
    <lineage>
        <taxon>Eukaryota</taxon>
        <taxon>Metazoa</taxon>
        <taxon>Ecdysozoa</taxon>
        <taxon>Arthropoda</taxon>
        <taxon>Hexapoda</taxon>
        <taxon>Insecta</taxon>
        <taxon>Pterygota</taxon>
        <taxon>Neoptera</taxon>
        <taxon>Paraneoptera</taxon>
        <taxon>Hemiptera</taxon>
        <taxon>Sternorrhyncha</taxon>
        <taxon>Aphidomorpha</taxon>
        <taxon>Aphidoidea</taxon>
        <taxon>Aphididae</taxon>
        <taxon>Sipha</taxon>
    </lineage>
</organism>
<keyword evidence="3 5" id="KW-0371">Homeobox</keyword>
<dbReference type="OrthoDB" id="6159439at2759"/>
<dbReference type="PRINTS" id="PR00024">
    <property type="entry name" value="HOMEOBOX"/>
</dbReference>
<evidence type="ECO:0000256" key="5">
    <source>
        <dbReference type="PROSITE-ProRule" id="PRU00108"/>
    </source>
</evidence>
<dbReference type="Gene3D" id="1.10.10.60">
    <property type="entry name" value="Homeodomain-like"/>
    <property type="match status" value="1"/>
</dbReference>
<evidence type="ECO:0000259" key="8">
    <source>
        <dbReference type="PROSITE" id="PS50071"/>
    </source>
</evidence>
<dbReference type="PROSITE" id="PS50071">
    <property type="entry name" value="HOMEOBOX_2"/>
    <property type="match status" value="1"/>
</dbReference>
<sequence>MSAYDWDSRELHAHHHQQQQQHRFTVGPPQTDSKGGKRSRQTYSKYQTAVLETVFRTSKYIVRSKRQQMSAELNLTERQIKIWFQNRRMKEKKCHRDAPRVVEERSVPAVTALATGYGDDYAVDPAGYLAAAPTNNNLQDDAFADYRGPEPSSCKLQDDGCYAGYPTGGYDLLTPEPADTYVKQQWQAPVTAVDFHQDLYGDHDLGHFQRLPVTHHLHHHHRSLNSQVHDYCGPPQLQAAHGY</sequence>
<proteinExistence type="predicted"/>
<dbReference type="PANTHER" id="PTHR24333">
    <property type="entry name" value="HOMEO BOX HB9 LIKE A-RELATED"/>
    <property type="match status" value="1"/>
</dbReference>
<evidence type="ECO:0000256" key="6">
    <source>
        <dbReference type="RuleBase" id="RU000682"/>
    </source>
</evidence>
<evidence type="ECO:0000313" key="9">
    <source>
        <dbReference type="EMBL" id="MBY87131.1"/>
    </source>
</evidence>
<reference evidence="11" key="2">
    <citation type="submission" date="2025-04" db="UniProtKB">
        <authorList>
            <consortium name="RefSeq"/>
        </authorList>
    </citation>
    <scope>IDENTIFICATION</scope>
    <source>
        <tissue evidence="11">Whole body</tissue>
    </source>
</reference>
<feature type="DNA-binding region" description="Homeobox" evidence="5">
    <location>
        <begin position="36"/>
        <end position="95"/>
    </location>
</feature>
<feature type="domain" description="Homeobox" evidence="8">
    <location>
        <begin position="34"/>
        <end position="94"/>
    </location>
</feature>
<dbReference type="RefSeq" id="XP_025408429.1">
    <property type="nucleotide sequence ID" value="XM_025552644.1"/>
</dbReference>
<dbReference type="GO" id="GO:0005634">
    <property type="term" value="C:nucleus"/>
    <property type="evidence" value="ECO:0007669"/>
    <property type="project" value="UniProtKB-SubCell"/>
</dbReference>
<dbReference type="PANTHER" id="PTHR24333:SF8">
    <property type="entry name" value="HOMEOBOX PROTEIN CEH-62"/>
    <property type="match status" value="1"/>
</dbReference>
<dbReference type="CDD" id="cd00086">
    <property type="entry name" value="homeodomain"/>
    <property type="match status" value="1"/>
</dbReference>
<evidence type="ECO:0000256" key="4">
    <source>
        <dbReference type="ARBA" id="ARBA00023242"/>
    </source>
</evidence>
<evidence type="ECO:0000313" key="11">
    <source>
        <dbReference type="RefSeq" id="XP_025408429.1"/>
    </source>
</evidence>
<dbReference type="GO" id="GO:0003677">
    <property type="term" value="F:DNA binding"/>
    <property type="evidence" value="ECO:0007669"/>
    <property type="project" value="UniProtKB-UniRule"/>
</dbReference>
<evidence type="ECO:0000256" key="1">
    <source>
        <dbReference type="ARBA" id="ARBA00004123"/>
    </source>
</evidence>